<proteinExistence type="predicted"/>
<accession>A0A432X1E0</accession>
<comment type="caution">
    <text evidence="2">The sequence shown here is derived from an EMBL/GenBank/DDBJ whole genome shotgun (WGS) entry which is preliminary data.</text>
</comment>
<feature type="domain" description="Cyclic nucleotide-binding" evidence="1">
    <location>
        <begin position="23"/>
        <end position="123"/>
    </location>
</feature>
<dbReference type="PANTHER" id="PTHR23011:SF28">
    <property type="entry name" value="CYCLIC NUCLEOTIDE-BINDING DOMAIN CONTAINING PROTEIN"/>
    <property type="match status" value="1"/>
</dbReference>
<name>A0A432X1E0_9GAMM</name>
<evidence type="ECO:0000259" key="1">
    <source>
        <dbReference type="PROSITE" id="PS50042"/>
    </source>
</evidence>
<dbReference type="Gene3D" id="2.60.120.10">
    <property type="entry name" value="Jelly Rolls"/>
    <property type="match status" value="1"/>
</dbReference>
<dbReference type="InterPro" id="IPR018490">
    <property type="entry name" value="cNMP-bd_dom_sf"/>
</dbReference>
<dbReference type="Proteomes" id="UP000286976">
    <property type="component" value="Unassembled WGS sequence"/>
</dbReference>
<dbReference type="SUPFAM" id="SSF51206">
    <property type="entry name" value="cAMP-binding domain-like"/>
    <property type="match status" value="1"/>
</dbReference>
<protein>
    <recommendedName>
        <fullName evidence="1">Cyclic nucleotide-binding domain-containing protein</fullName>
    </recommendedName>
</protein>
<organism evidence="2 3">
    <name type="scientific">Aliidiomarina taiwanensis</name>
    <dbReference type="NCBI Taxonomy" id="946228"/>
    <lineage>
        <taxon>Bacteria</taxon>
        <taxon>Pseudomonadati</taxon>
        <taxon>Pseudomonadota</taxon>
        <taxon>Gammaproteobacteria</taxon>
        <taxon>Alteromonadales</taxon>
        <taxon>Idiomarinaceae</taxon>
        <taxon>Aliidiomarina</taxon>
    </lineage>
</organism>
<dbReference type="InterPro" id="IPR000595">
    <property type="entry name" value="cNMP-bd_dom"/>
</dbReference>
<dbReference type="Pfam" id="PF00027">
    <property type="entry name" value="cNMP_binding"/>
    <property type="match status" value="1"/>
</dbReference>
<reference evidence="2 3" key="1">
    <citation type="journal article" date="2011" name="Front. Microbiol.">
        <title>Genomic signatures of strain selection and enhancement in Bacillus atrophaeus var. globigii, a historical biowarfare simulant.</title>
        <authorList>
            <person name="Gibbons H.S."/>
            <person name="Broomall S.M."/>
            <person name="McNew L.A."/>
            <person name="Daligault H."/>
            <person name="Chapman C."/>
            <person name="Bruce D."/>
            <person name="Karavis M."/>
            <person name="Krepps M."/>
            <person name="McGregor P.A."/>
            <person name="Hong C."/>
            <person name="Park K.H."/>
            <person name="Akmal A."/>
            <person name="Feldman A."/>
            <person name="Lin J.S."/>
            <person name="Chang W.E."/>
            <person name="Higgs B.W."/>
            <person name="Demirev P."/>
            <person name="Lindquist J."/>
            <person name="Liem A."/>
            <person name="Fochler E."/>
            <person name="Read T.D."/>
            <person name="Tapia R."/>
            <person name="Johnson S."/>
            <person name="Bishop-Lilly K.A."/>
            <person name="Detter C."/>
            <person name="Han C."/>
            <person name="Sozhamannan S."/>
            <person name="Rosenzweig C.N."/>
            <person name="Skowronski E.W."/>
        </authorList>
    </citation>
    <scope>NUCLEOTIDE SEQUENCE [LARGE SCALE GENOMIC DNA]</scope>
    <source>
        <strain evidence="2 3">AIT1</strain>
    </source>
</reference>
<evidence type="ECO:0000313" key="3">
    <source>
        <dbReference type="Proteomes" id="UP000286976"/>
    </source>
</evidence>
<dbReference type="CDD" id="cd00038">
    <property type="entry name" value="CAP_ED"/>
    <property type="match status" value="1"/>
</dbReference>
<dbReference type="EMBL" id="PIPQ01000004">
    <property type="protein sequence ID" value="RUO40082.1"/>
    <property type="molecule type" value="Genomic_DNA"/>
</dbReference>
<dbReference type="PROSITE" id="PS50042">
    <property type="entry name" value="CNMP_BINDING_3"/>
    <property type="match status" value="1"/>
</dbReference>
<dbReference type="PANTHER" id="PTHR23011">
    <property type="entry name" value="CYCLIC NUCLEOTIDE-BINDING DOMAIN CONTAINING PROTEIN"/>
    <property type="match status" value="1"/>
</dbReference>
<gene>
    <name evidence="2" type="ORF">CWE15_08010</name>
</gene>
<dbReference type="InterPro" id="IPR014710">
    <property type="entry name" value="RmlC-like_jellyroll"/>
</dbReference>
<sequence length="154" mass="17448">MNMKQVDNVSNLKLLEILNRLDFFKQFSLDDRHALLEDKLQVFFCKKGFRVFREGEIDATFYLVLSGRVRIVQRKLNRTLGEVKAGQFLGEGAFITQGPRSASGVALEDTLLLRIDIEALRSLAPAIREKLKDAIIAGMAKRIGELNERLQSVL</sequence>
<dbReference type="SMART" id="SM00100">
    <property type="entry name" value="cNMP"/>
    <property type="match status" value="1"/>
</dbReference>
<evidence type="ECO:0000313" key="2">
    <source>
        <dbReference type="EMBL" id="RUO40082.1"/>
    </source>
</evidence>
<keyword evidence="3" id="KW-1185">Reference proteome</keyword>
<dbReference type="AlphaFoldDB" id="A0A432X1E0"/>